<dbReference type="AlphaFoldDB" id="B0MXR1"/>
<dbReference type="Proteomes" id="UP000005819">
    <property type="component" value="Unassembled WGS sequence"/>
</dbReference>
<sequence>MTVMRKLTLLLLCLALGIGVCDAKKKNRGVYFRTDAEIVLDKPYFGLNVSNMIQVVLEADRNPASVRVETENVPAEAVSVRVRRGELVLACDPGALSSKRKNDMSKRVVVYVGAAPLESFSLSGMSSVFSETEIDKPSVTVECMGMSEFESNIRCRSLTMSVSGMSIYKGQVVCEDTATVEASGMSQAVADFMCRDLDCTLTGMSVYNGNVNCRQKAEVAVDGSSECTFSGTARDLMLEVSGMSQFKGRKFLASGLADCDISGMSTASVAAAGSLKYCVSGMSEFNYSGEPVVISTSVDNATVRHR</sequence>
<dbReference type="InterPro" id="IPR021255">
    <property type="entry name" value="DUF2807"/>
</dbReference>
<protein>
    <recommendedName>
        <fullName evidence="1">Putative auto-transporter adhesin head GIN domain-containing protein</fullName>
    </recommendedName>
</protein>
<accession>B0MXR1</accession>
<reference evidence="2" key="2">
    <citation type="submission" date="2013-09" db="EMBL/GenBank/DDBJ databases">
        <title>Draft genome sequence of Alistipes putredinis (DSM 17216).</title>
        <authorList>
            <person name="Sudarsanam P."/>
            <person name="Ley R."/>
            <person name="Guruge J."/>
            <person name="Turnbaugh P.J."/>
            <person name="Mahowald M."/>
            <person name="Liep D."/>
            <person name="Gordon J."/>
        </authorList>
    </citation>
    <scope>NUCLEOTIDE SEQUENCE</scope>
    <source>
        <strain evidence="2">DSM 17216</strain>
    </source>
</reference>
<dbReference type="EMBL" id="ABFK02000020">
    <property type="protein sequence ID" value="EDS02397.1"/>
    <property type="molecule type" value="Genomic_DNA"/>
</dbReference>
<dbReference type="HOGENOM" id="CLU_908029_0_0_10"/>
<dbReference type="Pfam" id="PF10988">
    <property type="entry name" value="DUF2807"/>
    <property type="match status" value="1"/>
</dbReference>
<gene>
    <name evidence="2" type="ORF">ALIPUT_01922</name>
</gene>
<evidence type="ECO:0000259" key="1">
    <source>
        <dbReference type="Pfam" id="PF10988"/>
    </source>
</evidence>
<comment type="caution">
    <text evidence="2">The sequence shown here is derived from an EMBL/GenBank/DDBJ whole genome shotgun (WGS) entry which is preliminary data.</text>
</comment>
<keyword evidence="3" id="KW-1185">Reference proteome</keyword>
<organism evidence="2 3">
    <name type="scientific">Alistipes putredinis DSM 17216</name>
    <dbReference type="NCBI Taxonomy" id="445970"/>
    <lineage>
        <taxon>Bacteria</taxon>
        <taxon>Pseudomonadati</taxon>
        <taxon>Bacteroidota</taxon>
        <taxon>Bacteroidia</taxon>
        <taxon>Bacteroidales</taxon>
        <taxon>Rikenellaceae</taxon>
        <taxon>Alistipes</taxon>
    </lineage>
</organism>
<dbReference type="Gene3D" id="2.160.20.120">
    <property type="match status" value="2"/>
</dbReference>
<proteinExistence type="predicted"/>
<evidence type="ECO:0000313" key="2">
    <source>
        <dbReference type="EMBL" id="EDS02397.1"/>
    </source>
</evidence>
<reference evidence="2" key="1">
    <citation type="submission" date="2007-10" db="EMBL/GenBank/DDBJ databases">
        <authorList>
            <person name="Fulton L."/>
            <person name="Clifton S."/>
            <person name="Fulton B."/>
            <person name="Xu J."/>
            <person name="Minx P."/>
            <person name="Pepin K.H."/>
            <person name="Johnson M."/>
            <person name="Thiruvilangam P."/>
            <person name="Bhonagiri V."/>
            <person name="Nash W.E."/>
            <person name="Mardis E.R."/>
            <person name="Wilson R.K."/>
        </authorList>
    </citation>
    <scope>NUCLEOTIDE SEQUENCE [LARGE SCALE GENOMIC DNA]</scope>
    <source>
        <strain evidence="2">DSM 17216</strain>
    </source>
</reference>
<feature type="domain" description="Putative auto-transporter adhesin head GIN" evidence="1">
    <location>
        <begin position="44"/>
        <end position="219"/>
    </location>
</feature>
<evidence type="ECO:0000313" key="3">
    <source>
        <dbReference type="Proteomes" id="UP000005819"/>
    </source>
</evidence>
<name>B0MXR1_9BACT</name>